<evidence type="ECO:0000256" key="2">
    <source>
        <dbReference type="ARBA" id="ARBA00022643"/>
    </source>
</evidence>
<dbReference type="SUPFAM" id="SSF52218">
    <property type="entry name" value="Flavoproteins"/>
    <property type="match status" value="1"/>
</dbReference>
<proteinExistence type="predicted"/>
<sequence>MATNWNKDEVKKVLVINGSPNRNRSNTLVVTKAFLEGLNEDNKLDIEIVNASDLNVKPCLGCLSCWGRTAGECVIRNDDILPLKEKILTADIIIASYPLYFFSMPGVMKLITDRLLSMMATYEGQKAPENGQSFHGFRYYNEKQRFIIISSCAYTEAKAAYQSLLMQHDAICGKNNYTAILVPQMKTLLDLHNENKISRYLNKFTLAGQLFRQQGFLSSEELENLSKPPFTEGAYKIFLNNFWESEKNKGK</sequence>
<keyword evidence="1" id="KW-0285">Flavoprotein</keyword>
<dbReference type="InterPro" id="IPR029039">
    <property type="entry name" value="Flavoprotein-like_sf"/>
</dbReference>
<evidence type="ECO:0000256" key="1">
    <source>
        <dbReference type="ARBA" id="ARBA00022630"/>
    </source>
</evidence>
<evidence type="ECO:0000259" key="3">
    <source>
        <dbReference type="Pfam" id="PF03358"/>
    </source>
</evidence>
<dbReference type="InterPro" id="IPR005025">
    <property type="entry name" value="FMN_Rdtase-like_dom"/>
</dbReference>
<dbReference type="PANTHER" id="PTHR43278">
    <property type="entry name" value="NAD(P)H-DEPENDENT FMN-CONTAINING OXIDOREDUCTASE YWQN-RELATED"/>
    <property type="match status" value="1"/>
</dbReference>
<dbReference type="PANTHER" id="PTHR43278:SF2">
    <property type="entry name" value="IRON-SULFUR FLAVOPROTEIN"/>
    <property type="match status" value="1"/>
</dbReference>
<reference evidence="4 5" key="1">
    <citation type="submission" date="2018-08" db="EMBL/GenBank/DDBJ databases">
        <title>The first complete genome of Treponema rectale (CHPAT), a commensal spirochete of the bovine rectum.</title>
        <authorList>
            <person name="Staton G.J."/>
            <person name="Clegg S.R."/>
            <person name="Carter S.D."/>
            <person name="Radford A.D."/>
            <person name="Darby A."/>
            <person name="Hall N."/>
            <person name="Birtles R.J."/>
            <person name="Evans N.J."/>
        </authorList>
    </citation>
    <scope>NUCLEOTIDE SEQUENCE [LARGE SCALE GENOMIC DNA]</scope>
    <source>
        <strain evidence="4 5">CHPA</strain>
    </source>
</reference>
<dbReference type="AlphaFoldDB" id="A0A7M1XJG9"/>
<evidence type="ECO:0000313" key="5">
    <source>
        <dbReference type="Proteomes" id="UP000593591"/>
    </source>
</evidence>
<dbReference type="EMBL" id="CP031517">
    <property type="protein sequence ID" value="QOS39125.1"/>
    <property type="molecule type" value="Genomic_DNA"/>
</dbReference>
<accession>A0A7M1XJG9</accession>
<keyword evidence="2" id="KW-0288">FMN</keyword>
<organism evidence="4 5">
    <name type="scientific">Treponema rectale</name>
    <dbReference type="NCBI Taxonomy" id="744512"/>
    <lineage>
        <taxon>Bacteria</taxon>
        <taxon>Pseudomonadati</taxon>
        <taxon>Spirochaetota</taxon>
        <taxon>Spirochaetia</taxon>
        <taxon>Spirochaetales</taxon>
        <taxon>Treponemataceae</taxon>
        <taxon>Treponema</taxon>
    </lineage>
</organism>
<dbReference type="Proteomes" id="UP000593591">
    <property type="component" value="Chromosome"/>
</dbReference>
<dbReference type="Gene3D" id="3.40.50.360">
    <property type="match status" value="1"/>
</dbReference>
<name>A0A7M1XJG9_9SPIR</name>
<protein>
    <submittedName>
        <fullName evidence="4">Flavodoxin family protein</fullName>
    </submittedName>
</protein>
<evidence type="ECO:0000313" key="4">
    <source>
        <dbReference type="EMBL" id="QOS39125.1"/>
    </source>
</evidence>
<dbReference type="Pfam" id="PF03358">
    <property type="entry name" value="FMN_red"/>
    <property type="match status" value="1"/>
</dbReference>
<dbReference type="KEGG" id="trc:DYE49_01100"/>
<dbReference type="GO" id="GO:0016491">
    <property type="term" value="F:oxidoreductase activity"/>
    <property type="evidence" value="ECO:0007669"/>
    <property type="project" value="InterPro"/>
</dbReference>
<feature type="domain" description="NADPH-dependent FMN reductase-like" evidence="3">
    <location>
        <begin position="12"/>
        <end position="115"/>
    </location>
</feature>
<dbReference type="InterPro" id="IPR051796">
    <property type="entry name" value="ISF_SsuE-like"/>
</dbReference>
<gene>
    <name evidence="4" type="ORF">DYE49_01100</name>
</gene>